<keyword evidence="2" id="KW-1185">Reference proteome</keyword>
<sequence>MNLGLHAVEHPTNHTEAVHRLKQLASAFREKLGEGITFKQHGQYRRKFHSDVCQVSSDFRLNAKKKTHPPTDVQNMPSTGHTIVNQGLVGSAMGKAGTEDEFPDGILGHITEVAEALMRFLDPTNQCRGLPLAVFCFDESQSLTDPVANVPWTRFSELCRGFRCLRNLPFWAVFLSTAGKFHLFPPEKRYGSSTPVMSDRYQLYAPVTETGFDDFADRVAADGS</sequence>
<dbReference type="EMBL" id="MLYV02000372">
    <property type="protein sequence ID" value="PSS05427.1"/>
    <property type="molecule type" value="Genomic_DNA"/>
</dbReference>
<comment type="caution">
    <text evidence="1">The sequence shown here is derived from an EMBL/GenBank/DDBJ whole genome shotgun (WGS) entry which is preliminary data.</text>
</comment>
<reference evidence="1 2" key="1">
    <citation type="submission" date="2018-02" db="EMBL/GenBank/DDBJ databases">
        <title>Genome sequence of the basidiomycete white-rot fungus Phlebia centrifuga.</title>
        <authorList>
            <person name="Granchi Z."/>
            <person name="Peng M."/>
            <person name="de Vries R.P."/>
            <person name="Hilden K."/>
            <person name="Makela M.R."/>
            <person name="Grigoriev I."/>
            <person name="Riley R."/>
        </authorList>
    </citation>
    <scope>NUCLEOTIDE SEQUENCE [LARGE SCALE GENOMIC DNA]</scope>
    <source>
        <strain evidence="1 2">FBCC195</strain>
    </source>
</reference>
<gene>
    <name evidence="1" type="ORF">PHLCEN_2v3851</name>
</gene>
<protein>
    <submittedName>
        <fullName evidence="1">Uncharacterized protein</fullName>
    </submittedName>
</protein>
<proteinExistence type="predicted"/>
<evidence type="ECO:0000313" key="2">
    <source>
        <dbReference type="Proteomes" id="UP000186601"/>
    </source>
</evidence>
<dbReference type="STRING" id="98765.A0A2R6QBC7"/>
<organism evidence="1 2">
    <name type="scientific">Hermanssonia centrifuga</name>
    <dbReference type="NCBI Taxonomy" id="98765"/>
    <lineage>
        <taxon>Eukaryota</taxon>
        <taxon>Fungi</taxon>
        <taxon>Dikarya</taxon>
        <taxon>Basidiomycota</taxon>
        <taxon>Agaricomycotina</taxon>
        <taxon>Agaricomycetes</taxon>
        <taxon>Polyporales</taxon>
        <taxon>Meruliaceae</taxon>
        <taxon>Hermanssonia</taxon>
    </lineage>
</organism>
<name>A0A2R6QBC7_9APHY</name>
<dbReference type="AlphaFoldDB" id="A0A2R6QBC7"/>
<accession>A0A2R6QBC7</accession>
<evidence type="ECO:0000313" key="1">
    <source>
        <dbReference type="EMBL" id="PSS05427.1"/>
    </source>
</evidence>
<dbReference type="OrthoDB" id="107110at2759"/>
<dbReference type="Proteomes" id="UP000186601">
    <property type="component" value="Unassembled WGS sequence"/>
</dbReference>